<dbReference type="AlphaFoldDB" id="A0A9P1IQ71"/>
<feature type="domain" description="T20D4.11-like" evidence="2">
    <location>
        <begin position="84"/>
        <end position="206"/>
    </location>
</feature>
<dbReference type="Proteomes" id="UP001152747">
    <property type="component" value="Unassembled WGS sequence"/>
</dbReference>
<accession>A0A9P1IQ71</accession>
<dbReference type="OrthoDB" id="5817658at2759"/>
<evidence type="ECO:0000313" key="3">
    <source>
        <dbReference type="EMBL" id="CAI5448741.1"/>
    </source>
</evidence>
<organism evidence="3 4">
    <name type="scientific">Caenorhabditis angaria</name>
    <dbReference type="NCBI Taxonomy" id="860376"/>
    <lineage>
        <taxon>Eukaryota</taxon>
        <taxon>Metazoa</taxon>
        <taxon>Ecdysozoa</taxon>
        <taxon>Nematoda</taxon>
        <taxon>Chromadorea</taxon>
        <taxon>Rhabditida</taxon>
        <taxon>Rhabditina</taxon>
        <taxon>Rhabditomorpha</taxon>
        <taxon>Rhabditoidea</taxon>
        <taxon>Rhabditidae</taxon>
        <taxon>Peloderinae</taxon>
        <taxon>Caenorhabditis</taxon>
    </lineage>
</organism>
<keyword evidence="1" id="KW-0732">Signal</keyword>
<keyword evidence="4" id="KW-1185">Reference proteome</keyword>
<dbReference type="EMBL" id="CANHGI010000004">
    <property type="protein sequence ID" value="CAI5448741.1"/>
    <property type="molecule type" value="Genomic_DNA"/>
</dbReference>
<dbReference type="InterPro" id="IPR002542">
    <property type="entry name" value="T20D4.11-like_dom"/>
</dbReference>
<sequence length="207" mass="23740">MSMTKFCLVFLVIFSSVAGFLIPRNARYQLFSTSYDETPIVEAKRYDRNCFFSPVQCMLTYNDDARLPLIGFDVSKFPASESQTVQQKADSFWETCKSVKNCTDEIKCDDNKGEIRGVMMFCFSTVMENSSYSHCLKNYADTKCERVIFDGVMKISRGSDKKTCDFMKNETKNCYEKGIKKTEGCGDKEVKEFFKLYDDMMTIVGCA</sequence>
<evidence type="ECO:0000259" key="2">
    <source>
        <dbReference type="Pfam" id="PF01579"/>
    </source>
</evidence>
<reference evidence="3" key="1">
    <citation type="submission" date="2022-11" db="EMBL/GenBank/DDBJ databases">
        <authorList>
            <person name="Kikuchi T."/>
        </authorList>
    </citation>
    <scope>NUCLEOTIDE SEQUENCE</scope>
    <source>
        <strain evidence="3">PS1010</strain>
    </source>
</reference>
<evidence type="ECO:0000313" key="4">
    <source>
        <dbReference type="Proteomes" id="UP001152747"/>
    </source>
</evidence>
<evidence type="ECO:0000256" key="1">
    <source>
        <dbReference type="SAM" id="SignalP"/>
    </source>
</evidence>
<feature type="signal peptide" evidence="1">
    <location>
        <begin position="1"/>
        <end position="19"/>
    </location>
</feature>
<protein>
    <recommendedName>
        <fullName evidence="2">T20D4.11-like domain-containing protein</fullName>
    </recommendedName>
</protein>
<proteinExistence type="predicted"/>
<comment type="caution">
    <text evidence="3">The sequence shown here is derived from an EMBL/GenBank/DDBJ whole genome shotgun (WGS) entry which is preliminary data.</text>
</comment>
<feature type="chain" id="PRO_5040275596" description="T20D4.11-like domain-containing protein" evidence="1">
    <location>
        <begin position="20"/>
        <end position="207"/>
    </location>
</feature>
<dbReference type="Pfam" id="PF01579">
    <property type="entry name" value="DUF19"/>
    <property type="match status" value="1"/>
</dbReference>
<name>A0A9P1IQ71_9PELO</name>
<gene>
    <name evidence="3" type="ORF">CAMP_LOCUS11378</name>
</gene>